<keyword evidence="17" id="KW-1185">Reference proteome</keyword>
<dbReference type="SUPFAM" id="SSF88697">
    <property type="entry name" value="PUA domain-like"/>
    <property type="match status" value="1"/>
</dbReference>
<dbReference type="InterPro" id="IPR006700">
    <property type="entry name" value="RsmE"/>
</dbReference>
<proteinExistence type="inferred from homology"/>
<dbReference type="InterPro" id="IPR046886">
    <property type="entry name" value="RsmE_MTase_dom"/>
</dbReference>
<evidence type="ECO:0000256" key="6">
    <source>
        <dbReference type="ARBA" id="ARBA00022552"/>
    </source>
</evidence>
<dbReference type="Gene3D" id="2.40.240.20">
    <property type="entry name" value="Hypothetical PUA domain-like, domain 1"/>
    <property type="match status" value="1"/>
</dbReference>
<dbReference type="GO" id="GO:0070475">
    <property type="term" value="P:rRNA base methylation"/>
    <property type="evidence" value="ECO:0007669"/>
    <property type="project" value="TreeGrafter"/>
</dbReference>
<comment type="subcellular location">
    <subcellularLocation>
        <location evidence="1 12">Cytoplasm</location>
    </subcellularLocation>
</comment>
<feature type="domain" description="Ribosomal RNA small subunit methyltransferase E PUA-like" evidence="15">
    <location>
        <begin position="42"/>
        <end position="86"/>
    </location>
</feature>
<evidence type="ECO:0000256" key="10">
    <source>
        <dbReference type="ARBA" id="ARBA00025699"/>
    </source>
</evidence>
<dbReference type="AlphaFoldDB" id="A0A840P000"/>
<keyword evidence="6 12" id="KW-0698">rRNA processing</keyword>
<dbReference type="GO" id="GO:0005737">
    <property type="term" value="C:cytoplasm"/>
    <property type="evidence" value="ECO:0007669"/>
    <property type="project" value="UniProtKB-SubCell"/>
</dbReference>
<organism evidence="16 17">
    <name type="scientific">Thermocatellispora tengchongensis</name>
    <dbReference type="NCBI Taxonomy" id="1073253"/>
    <lineage>
        <taxon>Bacteria</taxon>
        <taxon>Bacillati</taxon>
        <taxon>Actinomycetota</taxon>
        <taxon>Actinomycetes</taxon>
        <taxon>Streptosporangiales</taxon>
        <taxon>Streptosporangiaceae</taxon>
        <taxon>Thermocatellispora</taxon>
    </lineage>
</organism>
<evidence type="ECO:0000256" key="11">
    <source>
        <dbReference type="ARBA" id="ARBA00047944"/>
    </source>
</evidence>
<evidence type="ECO:0000313" key="16">
    <source>
        <dbReference type="EMBL" id="MBB5133058.1"/>
    </source>
</evidence>
<dbReference type="Pfam" id="PF20260">
    <property type="entry name" value="PUA_4"/>
    <property type="match status" value="1"/>
</dbReference>
<evidence type="ECO:0000256" key="4">
    <source>
        <dbReference type="ARBA" id="ARBA00013673"/>
    </source>
</evidence>
<keyword evidence="5 12" id="KW-0963">Cytoplasm</keyword>
<dbReference type="PIRSF" id="PIRSF015601">
    <property type="entry name" value="MTase_slr0722"/>
    <property type="match status" value="1"/>
</dbReference>
<dbReference type="InterPro" id="IPR029028">
    <property type="entry name" value="Alpha/beta_knot_MTases"/>
</dbReference>
<dbReference type="InterPro" id="IPR046887">
    <property type="entry name" value="RsmE_PUA-like"/>
</dbReference>
<feature type="region of interest" description="Disordered" evidence="13">
    <location>
        <begin position="14"/>
        <end position="34"/>
    </location>
</feature>
<dbReference type="Gene3D" id="3.40.1280.10">
    <property type="match status" value="1"/>
</dbReference>
<accession>A0A840P000</accession>
<evidence type="ECO:0000256" key="1">
    <source>
        <dbReference type="ARBA" id="ARBA00004496"/>
    </source>
</evidence>
<evidence type="ECO:0000256" key="13">
    <source>
        <dbReference type="SAM" id="MobiDB-lite"/>
    </source>
</evidence>
<name>A0A840P000_9ACTN</name>
<dbReference type="SUPFAM" id="SSF75217">
    <property type="entry name" value="alpha/beta knot"/>
    <property type="match status" value="1"/>
</dbReference>
<comment type="caution">
    <text evidence="16">The sequence shown here is derived from an EMBL/GenBank/DDBJ whole genome shotgun (WGS) entry which is preliminary data.</text>
</comment>
<sequence>MTVPLFLAADLPAPGPAGPSGPWGPSGASAGSGGEVVGEVVLGGAEGRHAATVRRLREGERVDLTDGAGRVAECTVAAVAKDALRLSVHRVYEVPAPEPRIVVVQGLPKGERGELAVEMMTEAGVDVIVPWAAARCVTQWKAERGAKALARWRATAREAGKQSRRFHLPQVTELATTAGVAGLLAGASAAVVLHEEAETPLSGLPMPDKGDIVLVVGPEGGITPEELDRFRASGAVAALLGPTVLRTSTAGLAAAAVLSSRTGRW</sequence>
<reference evidence="16 17" key="1">
    <citation type="submission" date="2020-08" db="EMBL/GenBank/DDBJ databases">
        <title>Genomic Encyclopedia of Type Strains, Phase IV (KMG-IV): sequencing the most valuable type-strain genomes for metagenomic binning, comparative biology and taxonomic classification.</title>
        <authorList>
            <person name="Goeker M."/>
        </authorList>
    </citation>
    <scope>NUCLEOTIDE SEQUENCE [LARGE SCALE GENOMIC DNA]</scope>
    <source>
        <strain evidence="16 17">DSM 45615</strain>
    </source>
</reference>
<dbReference type="PANTHER" id="PTHR30027">
    <property type="entry name" value="RIBOSOMAL RNA SMALL SUBUNIT METHYLTRANSFERASE E"/>
    <property type="match status" value="1"/>
</dbReference>
<evidence type="ECO:0000313" key="17">
    <source>
        <dbReference type="Proteomes" id="UP000578449"/>
    </source>
</evidence>
<dbReference type="RefSeq" id="WP_185050023.1">
    <property type="nucleotide sequence ID" value="NZ_BAABIX010000050.1"/>
</dbReference>
<comment type="function">
    <text evidence="10 12">Specifically methylates the N3 position of the uracil ring of uridine 1498 (m3U1498) in 16S rRNA. Acts on the fully assembled 30S ribosomal subunit.</text>
</comment>
<dbReference type="NCBIfam" id="TIGR00046">
    <property type="entry name" value="RsmE family RNA methyltransferase"/>
    <property type="match status" value="1"/>
</dbReference>
<dbReference type="FunFam" id="3.40.1280.10:FF:000023">
    <property type="entry name" value="Ribosomal RNA small subunit methyltransferase E"/>
    <property type="match status" value="1"/>
</dbReference>
<evidence type="ECO:0000259" key="15">
    <source>
        <dbReference type="Pfam" id="PF20260"/>
    </source>
</evidence>
<dbReference type="PANTHER" id="PTHR30027:SF3">
    <property type="entry name" value="16S RRNA (URACIL(1498)-N(3))-METHYLTRANSFERASE"/>
    <property type="match status" value="1"/>
</dbReference>
<dbReference type="EMBL" id="JACHGN010000005">
    <property type="protein sequence ID" value="MBB5133058.1"/>
    <property type="molecule type" value="Genomic_DNA"/>
</dbReference>
<dbReference type="Proteomes" id="UP000578449">
    <property type="component" value="Unassembled WGS sequence"/>
</dbReference>
<evidence type="ECO:0000256" key="8">
    <source>
        <dbReference type="ARBA" id="ARBA00022679"/>
    </source>
</evidence>
<evidence type="ECO:0000256" key="7">
    <source>
        <dbReference type="ARBA" id="ARBA00022603"/>
    </source>
</evidence>
<keyword evidence="9 12" id="KW-0949">S-adenosyl-L-methionine</keyword>
<gene>
    <name evidence="16" type="ORF">HNP84_002779</name>
</gene>
<evidence type="ECO:0000256" key="2">
    <source>
        <dbReference type="ARBA" id="ARBA00005528"/>
    </source>
</evidence>
<dbReference type="EC" id="2.1.1.193" evidence="3 12"/>
<keyword evidence="8 12" id="KW-0808">Transferase</keyword>
<comment type="catalytic activity">
    <reaction evidence="11 12">
        <text>uridine(1498) in 16S rRNA + S-adenosyl-L-methionine = N(3)-methyluridine(1498) in 16S rRNA + S-adenosyl-L-homocysteine + H(+)</text>
        <dbReference type="Rhea" id="RHEA:42920"/>
        <dbReference type="Rhea" id="RHEA-COMP:10283"/>
        <dbReference type="Rhea" id="RHEA-COMP:10284"/>
        <dbReference type="ChEBI" id="CHEBI:15378"/>
        <dbReference type="ChEBI" id="CHEBI:57856"/>
        <dbReference type="ChEBI" id="CHEBI:59789"/>
        <dbReference type="ChEBI" id="CHEBI:65315"/>
        <dbReference type="ChEBI" id="CHEBI:74502"/>
        <dbReference type="EC" id="2.1.1.193"/>
    </reaction>
</comment>
<keyword evidence="7 12" id="KW-0489">Methyltransferase</keyword>
<dbReference type="InterPro" id="IPR029026">
    <property type="entry name" value="tRNA_m1G_MTases_N"/>
</dbReference>
<dbReference type="GO" id="GO:0070042">
    <property type="term" value="F:rRNA (uridine-N3-)-methyltransferase activity"/>
    <property type="evidence" value="ECO:0007669"/>
    <property type="project" value="TreeGrafter"/>
</dbReference>
<dbReference type="Pfam" id="PF04452">
    <property type="entry name" value="Methyltrans_RNA"/>
    <property type="match status" value="1"/>
</dbReference>
<evidence type="ECO:0000256" key="12">
    <source>
        <dbReference type="PIRNR" id="PIRNR015601"/>
    </source>
</evidence>
<feature type="domain" description="Ribosomal RNA small subunit methyltransferase E methyltransferase" evidence="14">
    <location>
        <begin position="98"/>
        <end position="258"/>
    </location>
</feature>
<dbReference type="InterPro" id="IPR015947">
    <property type="entry name" value="PUA-like_sf"/>
</dbReference>
<comment type="similarity">
    <text evidence="2 12">Belongs to the RNA methyltransferase RsmE family.</text>
</comment>
<evidence type="ECO:0000256" key="3">
    <source>
        <dbReference type="ARBA" id="ARBA00012328"/>
    </source>
</evidence>
<dbReference type="CDD" id="cd18084">
    <property type="entry name" value="RsmE-like"/>
    <property type="match status" value="1"/>
</dbReference>
<evidence type="ECO:0000256" key="5">
    <source>
        <dbReference type="ARBA" id="ARBA00022490"/>
    </source>
</evidence>
<evidence type="ECO:0000256" key="9">
    <source>
        <dbReference type="ARBA" id="ARBA00022691"/>
    </source>
</evidence>
<protein>
    <recommendedName>
        <fullName evidence="4 12">Ribosomal RNA small subunit methyltransferase E</fullName>
        <ecNumber evidence="3 12">2.1.1.193</ecNumber>
    </recommendedName>
</protein>
<dbReference type="NCBIfam" id="NF008693">
    <property type="entry name" value="PRK11713.2-3"/>
    <property type="match status" value="1"/>
</dbReference>
<evidence type="ECO:0000259" key="14">
    <source>
        <dbReference type="Pfam" id="PF04452"/>
    </source>
</evidence>